<keyword evidence="3" id="KW-0444">Lipid biosynthesis</keyword>
<evidence type="ECO:0008006" key="14">
    <source>
        <dbReference type="Google" id="ProtNLM"/>
    </source>
</evidence>
<evidence type="ECO:0000256" key="6">
    <source>
        <dbReference type="ARBA" id="ARBA00022989"/>
    </source>
</evidence>
<dbReference type="InterPro" id="IPR043130">
    <property type="entry name" value="CDP-OH_PTrfase_TM_dom"/>
</dbReference>
<evidence type="ECO:0000256" key="11">
    <source>
        <dbReference type="RuleBase" id="RU003750"/>
    </source>
</evidence>
<evidence type="ECO:0000256" key="2">
    <source>
        <dbReference type="ARBA" id="ARBA00010441"/>
    </source>
</evidence>
<keyword evidence="7" id="KW-0443">Lipid metabolism</keyword>
<evidence type="ECO:0000256" key="7">
    <source>
        <dbReference type="ARBA" id="ARBA00023098"/>
    </source>
</evidence>
<keyword evidence="5" id="KW-0812">Transmembrane</keyword>
<dbReference type="Gene3D" id="1.20.120.1760">
    <property type="match status" value="1"/>
</dbReference>
<reference evidence="12 13" key="1">
    <citation type="submission" date="2019-03" db="EMBL/GenBank/DDBJ databases">
        <title>Sequencing 23 genomes of Wallemia ichthyophaga.</title>
        <authorList>
            <person name="Gostincar C."/>
        </authorList>
    </citation>
    <scope>NUCLEOTIDE SEQUENCE [LARGE SCALE GENOMIC DNA]</scope>
    <source>
        <strain evidence="12 13">EXF-5753</strain>
    </source>
</reference>
<dbReference type="GO" id="GO:0032049">
    <property type="term" value="P:cardiolipin biosynthetic process"/>
    <property type="evidence" value="ECO:0007669"/>
    <property type="project" value="TreeGrafter"/>
</dbReference>
<dbReference type="PANTHER" id="PTHR14269">
    <property type="entry name" value="CDP-DIACYLGLYCEROL--GLYCEROL-3-PHOSPHATE 3-PHOSPHATIDYLTRANSFERASE-RELATED"/>
    <property type="match status" value="1"/>
</dbReference>
<dbReference type="InterPro" id="IPR000462">
    <property type="entry name" value="CDP-OH_P_trans"/>
</dbReference>
<dbReference type="GO" id="GO:0043337">
    <property type="term" value="F:cardiolipin synthase (CMP-forming)"/>
    <property type="evidence" value="ECO:0007669"/>
    <property type="project" value="TreeGrafter"/>
</dbReference>
<dbReference type="Pfam" id="PF01066">
    <property type="entry name" value="CDP-OH_P_transf"/>
    <property type="match status" value="1"/>
</dbReference>
<proteinExistence type="inferred from homology"/>
<keyword evidence="6" id="KW-1133">Transmembrane helix</keyword>
<evidence type="ECO:0000256" key="1">
    <source>
        <dbReference type="ARBA" id="ARBA00004141"/>
    </source>
</evidence>
<evidence type="ECO:0000313" key="12">
    <source>
        <dbReference type="EMBL" id="TIA87835.1"/>
    </source>
</evidence>
<dbReference type="InterPro" id="IPR048254">
    <property type="entry name" value="CDP_ALCOHOL_P_TRANSF_CS"/>
</dbReference>
<keyword evidence="10" id="KW-1208">Phospholipid metabolism</keyword>
<dbReference type="PIRSF" id="PIRSF000847">
    <property type="entry name" value="Phos_ph_gly_syn"/>
    <property type="match status" value="1"/>
</dbReference>
<comment type="subcellular location">
    <subcellularLocation>
        <location evidence="1">Membrane</location>
        <topology evidence="1">Multi-pass membrane protein</topology>
    </subcellularLocation>
</comment>
<dbReference type="EMBL" id="SPNW01000047">
    <property type="protein sequence ID" value="TIA87835.1"/>
    <property type="molecule type" value="Genomic_DNA"/>
</dbReference>
<evidence type="ECO:0000256" key="8">
    <source>
        <dbReference type="ARBA" id="ARBA00023136"/>
    </source>
</evidence>
<evidence type="ECO:0000256" key="3">
    <source>
        <dbReference type="ARBA" id="ARBA00022516"/>
    </source>
</evidence>
<evidence type="ECO:0000313" key="13">
    <source>
        <dbReference type="Proteomes" id="UP000310189"/>
    </source>
</evidence>
<dbReference type="GO" id="GO:0016020">
    <property type="term" value="C:membrane"/>
    <property type="evidence" value="ECO:0007669"/>
    <property type="project" value="UniProtKB-SubCell"/>
</dbReference>
<name>A0A4T0FJN0_9BASI</name>
<gene>
    <name evidence="12" type="ORF">E3P99_02963</name>
</gene>
<dbReference type="AlphaFoldDB" id="A0A4T0FJN0"/>
<dbReference type="GO" id="GO:0008444">
    <property type="term" value="F:CDP-diacylglycerol-glycerol-3-phosphate 3-phosphatidyltransferase activity"/>
    <property type="evidence" value="ECO:0007669"/>
    <property type="project" value="InterPro"/>
</dbReference>
<dbReference type="InterPro" id="IPR004570">
    <property type="entry name" value="Phosphatidylglycerol_P_synth"/>
</dbReference>
<evidence type="ECO:0000256" key="10">
    <source>
        <dbReference type="ARBA" id="ARBA00023264"/>
    </source>
</evidence>
<keyword evidence="4 11" id="KW-0808">Transferase</keyword>
<sequence length="230" mass="25063">MPALSTILSTRSHSTNPQKRENIWTIPNALTASRILSCVPLGYSICMHDYKTATAILIYAGVSDGVDGFLARRYNMGSVLGSILDPAADKALMTTLTCTLTYAGMIPMPLAFIILGRDVGLSLSAFYIRYASLPEPKTMQRYWDFSIPSAEVKPTNISKVSAAASSDQLLTPSQYNTFLQLLLMGATTISPLVPYDVSFMLQALQWTVGGTTVASALSYIRNKNAVRYIK</sequence>
<dbReference type="GO" id="GO:0005739">
    <property type="term" value="C:mitochondrion"/>
    <property type="evidence" value="ECO:0007669"/>
    <property type="project" value="TreeGrafter"/>
</dbReference>
<dbReference type="PROSITE" id="PS00379">
    <property type="entry name" value="CDP_ALCOHOL_P_TRANSF"/>
    <property type="match status" value="1"/>
</dbReference>
<comment type="similarity">
    <text evidence="2 11">Belongs to the CDP-alcohol phosphatidyltransferase class-I family.</text>
</comment>
<keyword evidence="9" id="KW-0594">Phospholipid biosynthesis</keyword>
<evidence type="ECO:0000256" key="4">
    <source>
        <dbReference type="ARBA" id="ARBA00022679"/>
    </source>
</evidence>
<comment type="caution">
    <text evidence="12">The sequence shown here is derived from an EMBL/GenBank/DDBJ whole genome shotgun (WGS) entry which is preliminary data.</text>
</comment>
<evidence type="ECO:0000256" key="5">
    <source>
        <dbReference type="ARBA" id="ARBA00022692"/>
    </source>
</evidence>
<dbReference type="OrthoDB" id="10020554at2759"/>
<organism evidence="12 13">
    <name type="scientific">Wallemia hederae</name>
    <dbReference type="NCBI Taxonomy" id="1540922"/>
    <lineage>
        <taxon>Eukaryota</taxon>
        <taxon>Fungi</taxon>
        <taxon>Dikarya</taxon>
        <taxon>Basidiomycota</taxon>
        <taxon>Wallemiomycotina</taxon>
        <taxon>Wallemiomycetes</taxon>
        <taxon>Wallemiales</taxon>
        <taxon>Wallemiaceae</taxon>
        <taxon>Wallemia</taxon>
    </lineage>
</organism>
<dbReference type="PANTHER" id="PTHR14269:SF60">
    <property type="entry name" value="CARDIOLIPIN SYNTHASE (CMP-FORMING)"/>
    <property type="match status" value="1"/>
</dbReference>
<protein>
    <recommendedName>
        <fullName evidence="14">CDP-diacylglycerol--glycerol-3-phosphate 3-phosphatidyltransferase</fullName>
    </recommendedName>
</protein>
<accession>A0A4T0FJN0</accession>
<dbReference type="InterPro" id="IPR050324">
    <property type="entry name" value="CDP-alcohol_PTase-I"/>
</dbReference>
<dbReference type="Proteomes" id="UP000310189">
    <property type="component" value="Unassembled WGS sequence"/>
</dbReference>
<keyword evidence="8" id="KW-0472">Membrane</keyword>
<keyword evidence="13" id="KW-1185">Reference proteome</keyword>
<evidence type="ECO:0000256" key="9">
    <source>
        <dbReference type="ARBA" id="ARBA00023209"/>
    </source>
</evidence>